<gene>
    <name evidence="1" type="ORF">MUN82_12610</name>
</gene>
<sequence>MWLLPLVTYASHIRAGDIQAKSDTTPARNPRRIFFKMVLYTKIPGPQAADQPTSTFFFGDGTSIDVARVGNGTVIPSAPNTKVNVYYFDHIYNAPGQYLVSFIGEYRNKEVRNLSTPDRQAFYLGTSITIDPALGINRSPVLTAPAIDQATANQVYLHSPAAYDADGDSLAFKLRPSKRASPPR</sequence>
<name>A0A8T9SVJ9_9BACT</name>
<evidence type="ECO:0000313" key="2">
    <source>
        <dbReference type="Proteomes" id="UP000829925"/>
    </source>
</evidence>
<dbReference type="AlphaFoldDB" id="A0A8T9SVJ9"/>
<keyword evidence="2" id="KW-1185">Reference proteome</keyword>
<evidence type="ECO:0000313" key="1">
    <source>
        <dbReference type="EMBL" id="UOR03789.1"/>
    </source>
</evidence>
<evidence type="ECO:0008006" key="3">
    <source>
        <dbReference type="Google" id="ProtNLM"/>
    </source>
</evidence>
<dbReference type="RefSeq" id="WP_245090914.1">
    <property type="nucleotide sequence ID" value="NZ_CP095053.1"/>
</dbReference>
<accession>A0A8T9SVJ9</accession>
<organism evidence="1 2">
    <name type="scientific">Hymenobacter aerilatus</name>
    <dbReference type="NCBI Taxonomy" id="2932251"/>
    <lineage>
        <taxon>Bacteria</taxon>
        <taxon>Pseudomonadati</taxon>
        <taxon>Bacteroidota</taxon>
        <taxon>Cytophagia</taxon>
        <taxon>Cytophagales</taxon>
        <taxon>Hymenobacteraceae</taxon>
        <taxon>Hymenobacter</taxon>
    </lineage>
</organism>
<dbReference type="KEGG" id="haei:MUN82_12610"/>
<protein>
    <recommendedName>
        <fullName evidence="3">Gliding motility-associated C-terminal domain-containing protein</fullName>
    </recommendedName>
</protein>
<dbReference type="Proteomes" id="UP000829925">
    <property type="component" value="Chromosome"/>
</dbReference>
<dbReference type="EMBL" id="CP095053">
    <property type="protein sequence ID" value="UOR03789.1"/>
    <property type="molecule type" value="Genomic_DNA"/>
</dbReference>
<reference evidence="1 2" key="1">
    <citation type="submission" date="2022-04" db="EMBL/GenBank/DDBJ databases">
        <title>Hymenobacter sp. isolated from the air.</title>
        <authorList>
            <person name="Won M."/>
            <person name="Lee C.-M."/>
            <person name="Woen H.-Y."/>
            <person name="Kwon S.-W."/>
        </authorList>
    </citation>
    <scope>NUCLEOTIDE SEQUENCE [LARGE SCALE GENOMIC DNA]</scope>
    <source>
        <strain evidence="2">5413 J-13</strain>
    </source>
</reference>
<proteinExistence type="predicted"/>